<evidence type="ECO:0000256" key="19">
    <source>
        <dbReference type="HAMAP-Rule" id="MF_01210"/>
    </source>
</evidence>
<dbReference type="AlphaFoldDB" id="A0A480AUD3"/>
<evidence type="ECO:0000256" key="11">
    <source>
        <dbReference type="ARBA" id="ARBA00022840"/>
    </source>
</evidence>
<dbReference type="GO" id="GO:0044205">
    <property type="term" value="P:'de novo' UMP biosynthetic process"/>
    <property type="evidence" value="ECO:0007669"/>
    <property type="project" value="UniProtKB-UniRule"/>
</dbReference>
<evidence type="ECO:0000256" key="10">
    <source>
        <dbReference type="ARBA" id="ARBA00022741"/>
    </source>
</evidence>
<feature type="region of interest" description="Carboxyphosphate synthetic domain" evidence="19">
    <location>
        <begin position="1"/>
        <end position="416"/>
    </location>
</feature>
<dbReference type="InterPro" id="IPR058047">
    <property type="entry name" value="CPSase_preATP-grasp"/>
</dbReference>
<evidence type="ECO:0000256" key="17">
    <source>
        <dbReference type="ARBA" id="ARBA00057223"/>
    </source>
</evidence>
<feature type="binding site" evidence="19">
    <location>
        <position position="223"/>
    </location>
    <ligand>
        <name>ATP</name>
        <dbReference type="ChEBI" id="CHEBI:30616"/>
        <label>1</label>
    </ligand>
</feature>
<dbReference type="SUPFAM" id="SSF52440">
    <property type="entry name" value="PreATP-grasp domain"/>
    <property type="match status" value="2"/>
</dbReference>
<dbReference type="NCBIfam" id="NF009455">
    <property type="entry name" value="PRK12815.1"/>
    <property type="match status" value="1"/>
</dbReference>
<dbReference type="InterPro" id="IPR005479">
    <property type="entry name" value="CPAse_ATP-bd"/>
</dbReference>
<dbReference type="PROSITE" id="PS00867">
    <property type="entry name" value="CPSASE_2"/>
    <property type="match status" value="2"/>
</dbReference>
<dbReference type="PANTHER" id="PTHR11405">
    <property type="entry name" value="CARBAMOYLTRANSFERASE FAMILY MEMBER"/>
    <property type="match status" value="1"/>
</dbReference>
<feature type="binding site" evidence="19">
    <location>
        <position position="314"/>
    </location>
    <ligand>
        <name>Mn(2+)</name>
        <dbReference type="ChEBI" id="CHEBI:29035"/>
        <label>2</label>
    </ligand>
</feature>
<evidence type="ECO:0000256" key="12">
    <source>
        <dbReference type="ARBA" id="ARBA00022842"/>
    </source>
</evidence>
<comment type="domain">
    <text evidence="19">The large subunit is composed of 2 ATP-grasp domains that are involved in binding the 2 ATP molecules needed for carbamoyl phosphate synthesis. The N-terminal ATP-grasp domain (referred to as the carboxyphosphate synthetic component) catalyzes the ATP-dependent phosphorylation of hydrogencarbonate to carboxyphosphate and the subsequent nucleophilic attack by ammonia to form a carbamate intermediate. The C-terminal ATP-grasp domain (referred to as the carbamoyl phosphate synthetic component) then catalyzes the phosphorylation of carbamate with the second ATP to form the end product carbamoyl phosphate. The reactive and unstable enzyme intermediates are sequentially channeled from one active site to the next through the interior of the protein over a distance of at least 96 A.</text>
</comment>
<feature type="binding site" evidence="19">
    <location>
        <position position="298"/>
    </location>
    <ligand>
        <name>ATP</name>
        <dbReference type="ChEBI" id="CHEBI:30616"/>
        <label>1</label>
    </ligand>
</feature>
<comment type="pathway">
    <text evidence="2 19">Pyrimidine metabolism; UMP biosynthesis via de novo pathway; (S)-dihydroorotate from bicarbonate: step 1/3.</text>
</comment>
<dbReference type="UniPathway" id="UPA00070">
    <property type="reaction ID" value="UER00115"/>
</dbReference>
<feature type="binding site" evidence="19">
    <location>
        <position position="228"/>
    </location>
    <ligand>
        <name>ATP</name>
        <dbReference type="ChEBI" id="CHEBI:30616"/>
        <label>1</label>
    </ligand>
</feature>
<feature type="binding site" evidence="19">
    <location>
        <position position="797"/>
    </location>
    <ligand>
        <name>ATP</name>
        <dbReference type="ChEBI" id="CHEBI:30616"/>
        <label>2</label>
    </ligand>
</feature>
<dbReference type="PROSITE" id="PS00866">
    <property type="entry name" value="CPSASE_1"/>
    <property type="match status" value="2"/>
</dbReference>
<dbReference type="FunFam" id="3.30.1490.20:FF:000001">
    <property type="entry name" value="Carbamoyl-phosphate synthase large chain"/>
    <property type="match status" value="1"/>
</dbReference>
<comment type="similarity">
    <text evidence="4 19">Belongs to the CarB family.</text>
</comment>
<comment type="pathway">
    <text evidence="3 19">Amino-acid biosynthesis; L-arginine biosynthesis; carbamoyl phosphate from bicarbonate: step 1/1.</text>
</comment>
<dbReference type="FunFam" id="3.40.50.20:FF:000001">
    <property type="entry name" value="Carbamoyl-phosphate synthase large chain"/>
    <property type="match status" value="1"/>
</dbReference>
<dbReference type="SUPFAM" id="SSF52335">
    <property type="entry name" value="Methylglyoxal synthase-like"/>
    <property type="match status" value="1"/>
</dbReference>
<dbReference type="Pfam" id="PF25596">
    <property type="entry name" value="CPSase_L_D1"/>
    <property type="match status" value="2"/>
</dbReference>
<keyword evidence="23" id="KW-1185">Reference proteome</keyword>
<protein>
    <recommendedName>
        <fullName evidence="19">Carbamoyl phosphate synthase large chain</fullName>
        <ecNumber evidence="19">6.3.4.16</ecNumber>
        <ecNumber evidence="19">6.3.5.5</ecNumber>
    </recommendedName>
    <alternativeName>
        <fullName evidence="19">Carbamoyl phosphate synthetase ammonia chain</fullName>
    </alternativeName>
</protein>
<feature type="binding site" evidence="19">
    <location>
        <position position="839"/>
    </location>
    <ligand>
        <name>ATP</name>
        <dbReference type="ChEBI" id="CHEBI:30616"/>
        <label>2</label>
    </ligand>
</feature>
<dbReference type="HAMAP" id="MF_01210_B">
    <property type="entry name" value="CPSase_L_chain_B"/>
    <property type="match status" value="1"/>
</dbReference>
<dbReference type="GO" id="GO:0006526">
    <property type="term" value="P:L-arginine biosynthetic process"/>
    <property type="evidence" value="ECO:0007669"/>
    <property type="project" value="UniProtKB-UniRule"/>
</dbReference>
<feature type="domain" description="ATP-grasp" evidence="20">
    <location>
        <begin position="139"/>
        <end position="341"/>
    </location>
</feature>
<dbReference type="Gene3D" id="3.30.1490.20">
    <property type="entry name" value="ATP-grasp fold, A domain"/>
    <property type="match status" value="1"/>
</dbReference>
<feature type="binding site" evidence="19">
    <location>
        <position position="764"/>
    </location>
    <ligand>
        <name>ATP</name>
        <dbReference type="ChEBI" id="CHEBI:30616"/>
        <label>2</label>
    </ligand>
</feature>
<dbReference type="InterPro" id="IPR005483">
    <property type="entry name" value="CPSase_dom"/>
</dbReference>
<gene>
    <name evidence="19 22" type="primary">carB</name>
    <name evidence="22" type="ORF">AQPW35_24460</name>
</gene>
<dbReference type="Pfam" id="PF02142">
    <property type="entry name" value="MGS"/>
    <property type="match status" value="1"/>
</dbReference>
<dbReference type="FunFam" id="3.30.470.20:FF:000013">
    <property type="entry name" value="Carbamoyl-phosphate synthase large chain"/>
    <property type="match status" value="1"/>
</dbReference>
<feature type="binding site" evidence="19">
    <location>
        <position position="255"/>
    </location>
    <ligand>
        <name>ATP</name>
        <dbReference type="ChEBI" id="CHEBI:30616"/>
        <label>1</label>
    </ligand>
</feature>
<evidence type="ECO:0000256" key="4">
    <source>
        <dbReference type="ARBA" id="ARBA00009799"/>
    </source>
</evidence>
<keyword evidence="13 19" id="KW-0665">Pyrimidine biosynthesis</keyword>
<keyword evidence="14" id="KW-0464">Manganese</keyword>
<feature type="binding site" evidence="19">
    <location>
        <position position="839"/>
    </location>
    <ligand>
        <name>Mn(2+)</name>
        <dbReference type="ChEBI" id="CHEBI:29035"/>
        <label>3</label>
    </ligand>
</feature>
<dbReference type="PROSITE" id="PS50975">
    <property type="entry name" value="ATP_GRASP"/>
    <property type="match status" value="2"/>
</dbReference>
<comment type="catalytic activity">
    <reaction evidence="15 19">
        <text>hydrogencarbonate + NH4(+) + 2 ATP = carbamoyl phosphate + 2 ADP + phosphate + 2 H(+)</text>
        <dbReference type="Rhea" id="RHEA:18029"/>
        <dbReference type="ChEBI" id="CHEBI:15378"/>
        <dbReference type="ChEBI" id="CHEBI:17544"/>
        <dbReference type="ChEBI" id="CHEBI:28938"/>
        <dbReference type="ChEBI" id="CHEBI:30616"/>
        <dbReference type="ChEBI" id="CHEBI:43474"/>
        <dbReference type="ChEBI" id="CHEBI:58228"/>
        <dbReference type="ChEBI" id="CHEBI:456216"/>
        <dbReference type="EC" id="6.3.4.16"/>
    </reaction>
</comment>
<dbReference type="UniPathway" id="UPA00068">
    <property type="reaction ID" value="UER00171"/>
</dbReference>
<feature type="domain" description="ATP-grasp" evidence="20">
    <location>
        <begin position="689"/>
        <end position="888"/>
    </location>
</feature>
<keyword evidence="5 19" id="KW-0055">Arginine biosynthesis</keyword>
<feature type="binding site" evidence="19">
    <location>
        <position position="766"/>
    </location>
    <ligand>
        <name>ATP</name>
        <dbReference type="ChEBI" id="CHEBI:30616"/>
        <label>2</label>
    </ligand>
</feature>
<dbReference type="Gene3D" id="3.40.50.1380">
    <property type="entry name" value="Methylglyoxal synthase-like domain"/>
    <property type="match status" value="1"/>
</dbReference>
<organism evidence="22 23">
    <name type="scientific">Pseudaquabacterium pictum</name>
    <dbReference type="NCBI Taxonomy" id="2315236"/>
    <lineage>
        <taxon>Bacteria</taxon>
        <taxon>Pseudomonadati</taxon>
        <taxon>Pseudomonadota</taxon>
        <taxon>Betaproteobacteria</taxon>
        <taxon>Burkholderiales</taxon>
        <taxon>Sphaerotilaceae</taxon>
        <taxon>Pseudaquabacterium</taxon>
    </lineage>
</organism>
<evidence type="ECO:0000256" key="7">
    <source>
        <dbReference type="ARBA" id="ARBA00022605"/>
    </source>
</evidence>
<evidence type="ECO:0000256" key="6">
    <source>
        <dbReference type="ARBA" id="ARBA00022598"/>
    </source>
</evidence>
<dbReference type="Gene3D" id="3.30.470.20">
    <property type="entry name" value="ATP-grasp fold, B domain"/>
    <property type="match status" value="2"/>
</dbReference>
<feature type="binding site" evidence="19">
    <location>
        <position position="859"/>
    </location>
    <ligand>
        <name>Mn(2+)</name>
        <dbReference type="ChEBI" id="CHEBI:29035"/>
        <label>3</label>
    </ligand>
</feature>
<keyword evidence="7 19" id="KW-0028">Amino-acid biosynthesis</keyword>
<feature type="binding site" evidence="19">
    <location>
        <position position="314"/>
    </location>
    <ligand>
        <name>Mg(2+)</name>
        <dbReference type="ChEBI" id="CHEBI:18420"/>
        <label>2</label>
    </ligand>
</feature>
<feature type="region of interest" description="Allosteric domain" evidence="19">
    <location>
        <begin position="960"/>
        <end position="1097"/>
    </location>
</feature>
<feature type="binding site" evidence="19">
    <location>
        <position position="221"/>
    </location>
    <ligand>
        <name>ATP</name>
        <dbReference type="ChEBI" id="CHEBI:30616"/>
        <label>1</label>
    </ligand>
</feature>
<dbReference type="FunFam" id="3.30.470.20:FF:000007">
    <property type="entry name" value="Carbamoyl-phosphate synthase large chain"/>
    <property type="match status" value="1"/>
</dbReference>
<dbReference type="SUPFAM" id="SSF48108">
    <property type="entry name" value="Carbamoyl phosphate synthetase, large subunit connection domain"/>
    <property type="match status" value="1"/>
</dbReference>
<dbReference type="GO" id="GO:0004087">
    <property type="term" value="F:carbamoyl-phosphate synthase (ammonia) activity"/>
    <property type="evidence" value="ECO:0007669"/>
    <property type="project" value="UniProtKB-EC"/>
</dbReference>
<dbReference type="OrthoDB" id="9804197at2"/>
<feature type="binding site" evidence="19">
    <location>
        <position position="859"/>
    </location>
    <ligand>
        <name>Mn(2+)</name>
        <dbReference type="ChEBI" id="CHEBI:29035"/>
        <label>4</label>
    </ligand>
</feature>
<evidence type="ECO:0000256" key="3">
    <source>
        <dbReference type="ARBA" id="ARBA00005077"/>
    </source>
</evidence>
<name>A0A480AUD3_9BURK</name>
<feature type="binding site" evidence="19">
    <location>
        <position position="188"/>
    </location>
    <ligand>
        <name>ATP</name>
        <dbReference type="ChEBI" id="CHEBI:30616"/>
        <label>1</label>
    </ligand>
</feature>
<feature type="binding site" evidence="19">
    <location>
        <position position="254"/>
    </location>
    <ligand>
        <name>ATP</name>
        <dbReference type="ChEBI" id="CHEBI:30616"/>
        <label>1</label>
    </ligand>
</feature>
<evidence type="ECO:0000256" key="18">
    <source>
        <dbReference type="ARBA" id="ARBA00062056"/>
    </source>
</evidence>
<evidence type="ECO:0000259" key="20">
    <source>
        <dbReference type="PROSITE" id="PS50975"/>
    </source>
</evidence>
<dbReference type="SMART" id="SM01096">
    <property type="entry name" value="CPSase_L_D3"/>
    <property type="match status" value="1"/>
</dbReference>
<dbReference type="Gene3D" id="3.40.50.20">
    <property type="match status" value="2"/>
</dbReference>
<keyword evidence="8" id="KW-0479">Metal-binding</keyword>
<feature type="binding site" evidence="19">
    <location>
        <position position="861"/>
    </location>
    <ligand>
        <name>Mn(2+)</name>
        <dbReference type="ChEBI" id="CHEBI:29035"/>
        <label>4</label>
    </ligand>
</feature>
<feature type="binding site" evidence="19">
    <location>
        <position position="298"/>
    </location>
    <ligand>
        <name>Mn(2+)</name>
        <dbReference type="ChEBI" id="CHEBI:29035"/>
        <label>1</label>
    </ligand>
</feature>
<evidence type="ECO:0000256" key="9">
    <source>
        <dbReference type="ARBA" id="ARBA00022737"/>
    </source>
</evidence>
<feature type="binding site" evidence="19">
    <location>
        <position position="256"/>
    </location>
    <ligand>
        <name>ATP</name>
        <dbReference type="ChEBI" id="CHEBI:30616"/>
        <label>1</label>
    </ligand>
</feature>
<dbReference type="InterPro" id="IPR005480">
    <property type="entry name" value="CPSase_lsu_oligo"/>
</dbReference>
<dbReference type="InterPro" id="IPR016185">
    <property type="entry name" value="PreATP-grasp_dom_sf"/>
</dbReference>
<dbReference type="InterPro" id="IPR011761">
    <property type="entry name" value="ATP-grasp"/>
</dbReference>
<evidence type="ECO:0000313" key="22">
    <source>
        <dbReference type="EMBL" id="GCL63365.1"/>
    </source>
</evidence>
<dbReference type="EMBL" id="BJCL01000005">
    <property type="protein sequence ID" value="GCL63365.1"/>
    <property type="molecule type" value="Genomic_DNA"/>
</dbReference>
<feature type="binding site" evidence="19">
    <location>
        <position position="771"/>
    </location>
    <ligand>
        <name>ATP</name>
        <dbReference type="ChEBI" id="CHEBI:30616"/>
        <label>2</label>
    </ligand>
</feature>
<feature type="binding site" evidence="19">
    <location>
        <position position="312"/>
    </location>
    <ligand>
        <name>Mg(2+)</name>
        <dbReference type="ChEBI" id="CHEBI:18420"/>
        <label>2</label>
    </ligand>
</feature>
<feature type="binding site" evidence="19">
    <location>
        <position position="312"/>
    </location>
    <ligand>
        <name>Mn(2+)</name>
        <dbReference type="ChEBI" id="CHEBI:29035"/>
        <label>1</label>
    </ligand>
</feature>
<dbReference type="Pfam" id="PF02786">
    <property type="entry name" value="CPSase_L_D2"/>
    <property type="match status" value="2"/>
</dbReference>
<comment type="caution">
    <text evidence="19">Lacks conserved residue(s) required for the propagation of feature annotation.</text>
</comment>
<dbReference type="PRINTS" id="PR00098">
    <property type="entry name" value="CPSASE"/>
</dbReference>
<keyword evidence="11 19" id="KW-0067">ATP-binding</keyword>
<dbReference type="GO" id="GO:0046872">
    <property type="term" value="F:metal ion binding"/>
    <property type="evidence" value="ECO:0007669"/>
    <property type="project" value="UniProtKB-KW"/>
</dbReference>
<dbReference type="InterPro" id="IPR011607">
    <property type="entry name" value="MGS-like_dom"/>
</dbReference>
<dbReference type="GO" id="GO:0005737">
    <property type="term" value="C:cytoplasm"/>
    <property type="evidence" value="ECO:0007669"/>
    <property type="project" value="TreeGrafter"/>
</dbReference>
<keyword evidence="10 19" id="KW-0547">Nucleotide-binding</keyword>
<feature type="binding site" evidence="19">
    <location>
        <position position="312"/>
    </location>
    <ligand>
        <name>Mg(2+)</name>
        <dbReference type="ChEBI" id="CHEBI:18420"/>
        <label>1</label>
    </ligand>
</feature>
<feature type="binding site" evidence="19">
    <location>
        <position position="796"/>
    </location>
    <ligand>
        <name>ATP</name>
        <dbReference type="ChEBI" id="CHEBI:30616"/>
        <label>2</label>
    </ligand>
</feature>
<evidence type="ECO:0000256" key="2">
    <source>
        <dbReference type="ARBA" id="ARBA00004812"/>
    </source>
</evidence>
<keyword evidence="9 19" id="KW-0677">Repeat</keyword>
<dbReference type="InterPro" id="IPR036914">
    <property type="entry name" value="MGS-like_dom_sf"/>
</dbReference>
<dbReference type="NCBIfam" id="NF003671">
    <property type="entry name" value="PRK05294.1"/>
    <property type="match status" value="1"/>
</dbReference>
<feature type="binding site" evidence="19">
    <location>
        <position position="859"/>
    </location>
    <ligand>
        <name>ATP</name>
        <dbReference type="ChEBI" id="CHEBI:30616"/>
        <label>2</label>
    </ligand>
</feature>
<dbReference type="PROSITE" id="PS51257">
    <property type="entry name" value="PROKAR_LIPOPROTEIN"/>
    <property type="match status" value="1"/>
</dbReference>
<dbReference type="PANTHER" id="PTHR11405:SF53">
    <property type="entry name" value="CARBAMOYL-PHOSPHATE SYNTHASE [AMMONIA], MITOCHONDRIAL"/>
    <property type="match status" value="1"/>
</dbReference>
<dbReference type="Pfam" id="PF02787">
    <property type="entry name" value="CPSase_L_D3"/>
    <property type="match status" value="1"/>
</dbReference>
<sequence>MPKRTDLKSILIIGAGPIIIGQACEFDYSGAQACKALRQEGYRVILVNSNPATIMTDPDTADVTYIEPITWQVVEKIIAKERQARPDDKMAVLPTMGGQTALNCALDLHKHGVLAKWGVEMIGANEHAIEKAEDRLKFKDAMTSIGLGSARSGIAHSLEEAWAVQKRITAEIGGTGFPMVIRPSFTLGGTGGGIAYNPEEFETICKRGIDLSPTNELLIEESLIGWKEYEMEVVRDRADNCIIVCAIENLDPMGIHTGDSITVAPAQTLTDKEYQLLRNASIAILREIGVDTGGSNVQFSINPKDGRMVVIEMNPRVSRSSALASKATGFPIAKIAAKLAVGYTLDELRNDITGGATPASFEPSIDYVVTKIPRFAFEKFPAADPHLTTQMKSVGEVMAMGRTFQESFQKALRGLETGIDGLTERSTDRDEIIEEIGEAGPERILYVADAFRIGLSLDEIFEETAIDPWFLAQIEDLVATETQLQARTLASLSAAELRWAKQKGFSDKRLGKLLNSNQHDVRRARHALGVRPVYKRVDTCAAEFATQTAYLYSCYETVDGECEAEPTNRKKIMVLGGGPNRIGQGIEFDYCCVHAALAMRDDGYETIMVNCNPETVSTDYDTSDRLYFEPVTLEDVLEIVAKEQPLGVIVQYGGQTPLKLALDLEANGVPIIGTSPDSIDIAEDRERFQKLLHTLGLKQPPNRTARTEEAALQLAQEIGYPLVVRPSYVLGGRAMEIVHGDKDLQRYMREAVRVSEKSPVLLDRFLDDAIEVDVDCISDGTAVMIGGIMEHIEQAGVHSGDSACSLPPYTLPKKLQDELRRQTTQMALALKVVGLMNVQFAIQGSVAGDGDDATVYVLEVNPRASRTVPYVSKATGQQLAKIAARCMAGQKLADQTSRDGKPPREVIPPYFSVKEAVFPFNKFPGVDPILGPEMRSTGEVMGVGTTFGEAMLKSQLGAGSRLPTKGTVVITVKNGDKDRAVAVARDLVALGFAVVATKGTAAAIVAAGVPVKVVNKVKDGRPNIVDMVKAGEIQLVFSTVDETRTAIADSRHIRTAALANRVTYYTTMAGCEAATEALKHQQGLTVKSLQELHAELH</sequence>
<feature type="binding site" evidence="19">
    <location>
        <position position="189"/>
    </location>
    <ligand>
        <name>ATP</name>
        <dbReference type="ChEBI" id="CHEBI:30616"/>
        <label>1</label>
    </ligand>
</feature>
<dbReference type="InterPro" id="IPR033937">
    <property type="entry name" value="MGS_CPS_CarB"/>
</dbReference>
<comment type="caution">
    <text evidence="22">The sequence shown here is derived from an EMBL/GenBank/DDBJ whole genome shotgun (WGS) entry which is preliminary data.</text>
</comment>
<evidence type="ECO:0000256" key="16">
    <source>
        <dbReference type="ARBA" id="ARBA00048816"/>
    </source>
</evidence>
<dbReference type="FunFam" id="1.10.1030.10:FF:000002">
    <property type="entry name" value="Carbamoyl-phosphate synthase large chain"/>
    <property type="match status" value="1"/>
</dbReference>
<feature type="binding site" evidence="19">
    <location>
        <position position="859"/>
    </location>
    <ligand>
        <name>Mg(2+)</name>
        <dbReference type="ChEBI" id="CHEBI:18420"/>
        <label>4</label>
    </ligand>
</feature>
<dbReference type="NCBIfam" id="TIGR01369">
    <property type="entry name" value="CPSaseII_lrg"/>
    <property type="match status" value="1"/>
</dbReference>
<dbReference type="EC" id="6.3.5.5" evidence="19"/>
<feature type="binding site" evidence="19">
    <location>
        <position position="859"/>
    </location>
    <ligand>
        <name>Mg(2+)</name>
        <dbReference type="ChEBI" id="CHEBI:18420"/>
        <label>3</label>
    </ligand>
</feature>
<feature type="binding site" evidence="19">
    <location>
        <position position="298"/>
    </location>
    <ligand>
        <name>Mg(2+)</name>
        <dbReference type="ChEBI" id="CHEBI:18420"/>
        <label>1</label>
    </ligand>
</feature>
<keyword evidence="6 19" id="KW-0436">Ligase</keyword>
<dbReference type="InterPro" id="IPR036897">
    <property type="entry name" value="CarbamoylP_synth_lsu_oligo_sf"/>
</dbReference>
<feature type="binding site" evidence="19">
    <location>
        <position position="312"/>
    </location>
    <ligand>
        <name>Mn(2+)</name>
        <dbReference type="ChEBI" id="CHEBI:29035"/>
        <label>2</label>
    </ligand>
</feature>
<dbReference type="InterPro" id="IPR013815">
    <property type="entry name" value="ATP_grasp_subdomain_1"/>
</dbReference>
<comment type="cofactor">
    <cofactor evidence="19">
        <name>Mg(2+)</name>
        <dbReference type="ChEBI" id="CHEBI:18420"/>
    </cofactor>
    <cofactor evidence="19">
        <name>Mn(2+)</name>
        <dbReference type="ChEBI" id="CHEBI:29035"/>
    </cofactor>
    <text evidence="19">Binds 4 Mg(2+) or Mn(2+) ions per subunit.</text>
</comment>
<comment type="subunit">
    <text evidence="18 19">Composed of two chains; the small (or glutamine) chain promotes the hydrolysis of glutamine to ammonia, which is used by the large (or ammonia) chain to synthesize carbamoyl phosphate. Tetramer of heterodimers (alpha,beta)4.</text>
</comment>
<feature type="binding site" evidence="19">
    <location>
        <position position="798"/>
    </location>
    <ligand>
        <name>ATP</name>
        <dbReference type="ChEBI" id="CHEBI:30616"/>
        <label>2</label>
    </ligand>
</feature>
<feature type="binding site" evidence="19">
    <location>
        <position position="312"/>
    </location>
    <ligand>
        <name>ATP</name>
        <dbReference type="ChEBI" id="CHEBI:30616"/>
        <label>1</label>
    </ligand>
</feature>
<evidence type="ECO:0000313" key="23">
    <source>
        <dbReference type="Proteomes" id="UP000301751"/>
    </source>
</evidence>
<comment type="function">
    <text evidence="17 19">Large subunit of the glutamine-dependent carbamoyl phosphate synthetase (CPSase). CPSase catalyzes the formation of carbamoyl phosphate from the ammonia moiety of glutamine, carbonate, and phosphate donated by ATP, constituting the first step of 2 biosynthetic pathways, one leading to arginine and/or urea and the other to pyrimidine nucleotides. The large subunit (synthetase) binds the substrates ammonia (free or transferred from glutamine from the small subunit), hydrogencarbonate and ATP and carries out an ATP-coupled ligase reaction, activating hydrogencarbonate by forming carboxy phosphate which reacts with ammonia to form carbamoyl phosphate.</text>
</comment>
<dbReference type="Proteomes" id="UP000301751">
    <property type="component" value="Unassembled WGS sequence"/>
</dbReference>
<evidence type="ECO:0000259" key="21">
    <source>
        <dbReference type="PROSITE" id="PS51855"/>
    </source>
</evidence>
<evidence type="ECO:0000256" key="13">
    <source>
        <dbReference type="ARBA" id="ARBA00022975"/>
    </source>
</evidence>
<dbReference type="GO" id="GO:0005524">
    <property type="term" value="F:ATP binding"/>
    <property type="evidence" value="ECO:0007669"/>
    <property type="project" value="UniProtKB-UniRule"/>
</dbReference>
<dbReference type="PROSITE" id="PS51855">
    <property type="entry name" value="MGS"/>
    <property type="match status" value="1"/>
</dbReference>
<feature type="binding site" evidence="19">
    <location>
        <position position="839"/>
    </location>
    <ligand>
        <name>Mg(2+)</name>
        <dbReference type="ChEBI" id="CHEBI:18420"/>
        <label>3</label>
    </ligand>
</feature>
<feature type="binding site" evidence="19">
    <location>
        <position position="725"/>
    </location>
    <ligand>
        <name>ATP</name>
        <dbReference type="ChEBI" id="CHEBI:30616"/>
        <label>2</label>
    </ligand>
</feature>
<dbReference type="SUPFAM" id="SSF56059">
    <property type="entry name" value="Glutathione synthetase ATP-binding domain-like"/>
    <property type="match status" value="2"/>
</dbReference>
<evidence type="ECO:0000256" key="8">
    <source>
        <dbReference type="ARBA" id="ARBA00022723"/>
    </source>
</evidence>
<accession>A0A480AUD3</accession>
<dbReference type="GO" id="GO:0006541">
    <property type="term" value="P:glutamine metabolic process"/>
    <property type="evidence" value="ECO:0007669"/>
    <property type="project" value="TreeGrafter"/>
</dbReference>
<feature type="binding site" evidence="19">
    <location>
        <position position="135"/>
    </location>
    <ligand>
        <name>ATP</name>
        <dbReference type="ChEBI" id="CHEBI:30616"/>
        <label>1</label>
    </ligand>
</feature>
<evidence type="ECO:0000256" key="5">
    <source>
        <dbReference type="ARBA" id="ARBA00022571"/>
    </source>
</evidence>
<comment type="cofactor">
    <cofactor evidence="1">
        <name>Mn(2+)</name>
        <dbReference type="ChEBI" id="CHEBI:29035"/>
    </cofactor>
</comment>
<dbReference type="SMART" id="SM00851">
    <property type="entry name" value="MGS"/>
    <property type="match status" value="1"/>
</dbReference>
<dbReference type="Gene3D" id="1.10.1030.10">
    <property type="entry name" value="Carbamoyl-phosphate synthetase, large subunit oligomerisation domain"/>
    <property type="match status" value="1"/>
</dbReference>
<proteinExistence type="inferred from homology"/>
<dbReference type="CDD" id="cd01424">
    <property type="entry name" value="MGS_CPS_II"/>
    <property type="match status" value="1"/>
</dbReference>
<keyword evidence="12" id="KW-0460">Magnesium</keyword>
<feature type="binding site" evidence="19">
    <location>
        <position position="182"/>
    </location>
    <ligand>
        <name>ATP</name>
        <dbReference type="ChEBI" id="CHEBI:30616"/>
        <label>1</label>
    </ligand>
</feature>
<evidence type="ECO:0000256" key="15">
    <source>
        <dbReference type="ARBA" id="ARBA00047359"/>
    </source>
</evidence>
<dbReference type="GO" id="GO:0004088">
    <property type="term" value="F:carbamoyl-phosphate synthase (glutamine-hydrolyzing) activity"/>
    <property type="evidence" value="ECO:0007669"/>
    <property type="project" value="UniProtKB-UniRule"/>
</dbReference>
<dbReference type="RefSeq" id="WP_137733100.1">
    <property type="nucleotide sequence ID" value="NZ_BJCL01000005.1"/>
</dbReference>
<dbReference type="FunFam" id="3.40.50.20:FF:000003">
    <property type="entry name" value="Carbamoyl-phosphate synthase large chain"/>
    <property type="match status" value="1"/>
</dbReference>
<dbReference type="EC" id="6.3.4.16" evidence="19"/>
<feature type="binding site" evidence="19">
    <location>
        <position position="799"/>
    </location>
    <ligand>
        <name>ATP</name>
        <dbReference type="ChEBI" id="CHEBI:30616"/>
        <label>2</label>
    </ligand>
</feature>
<comment type="catalytic activity">
    <reaction evidence="16 19">
        <text>hydrogencarbonate + L-glutamine + 2 ATP + H2O = carbamoyl phosphate + L-glutamate + 2 ADP + phosphate + 2 H(+)</text>
        <dbReference type="Rhea" id="RHEA:18633"/>
        <dbReference type="ChEBI" id="CHEBI:15377"/>
        <dbReference type="ChEBI" id="CHEBI:15378"/>
        <dbReference type="ChEBI" id="CHEBI:17544"/>
        <dbReference type="ChEBI" id="CHEBI:29985"/>
        <dbReference type="ChEBI" id="CHEBI:30616"/>
        <dbReference type="ChEBI" id="CHEBI:43474"/>
        <dbReference type="ChEBI" id="CHEBI:58228"/>
        <dbReference type="ChEBI" id="CHEBI:58359"/>
        <dbReference type="ChEBI" id="CHEBI:456216"/>
        <dbReference type="EC" id="6.3.5.5"/>
    </reaction>
</comment>
<evidence type="ECO:0000256" key="1">
    <source>
        <dbReference type="ARBA" id="ARBA00001936"/>
    </source>
</evidence>
<reference evidence="23" key="1">
    <citation type="submission" date="2019-03" db="EMBL/GenBank/DDBJ databases">
        <title>Aquabacterium pictum sp.nov., the first bacteriochlorophyll a-containing freshwater bacterium in the genus Aquabacterium of the class Betaproteobacteria.</title>
        <authorList>
            <person name="Hirose S."/>
            <person name="Tank M."/>
            <person name="Hara E."/>
            <person name="Tamaki H."/>
            <person name="Takaichi S."/>
            <person name="Haruta S."/>
            <person name="Hanada S."/>
        </authorList>
    </citation>
    <scope>NUCLEOTIDE SEQUENCE [LARGE SCALE GENOMIC DNA]</scope>
    <source>
        <strain evidence="23">W35</strain>
    </source>
</reference>
<feature type="binding site" evidence="19">
    <location>
        <position position="861"/>
    </location>
    <ligand>
        <name>Mg(2+)</name>
        <dbReference type="ChEBI" id="CHEBI:18420"/>
        <label>4</label>
    </ligand>
</feature>
<dbReference type="InterPro" id="IPR006275">
    <property type="entry name" value="CPSase_lsu"/>
</dbReference>
<feature type="domain" description="MGS-like" evidence="21">
    <location>
        <begin position="960"/>
        <end position="1097"/>
    </location>
</feature>
<evidence type="ECO:0000256" key="14">
    <source>
        <dbReference type="ARBA" id="ARBA00023211"/>
    </source>
</evidence>